<dbReference type="InterPro" id="IPR055439">
    <property type="entry name" value="Beta-prop_EML_1st"/>
</dbReference>
<feature type="compositionally biased region" description="Basic residues" evidence="3">
    <location>
        <begin position="359"/>
        <end position="368"/>
    </location>
</feature>
<dbReference type="GO" id="GO:0072686">
    <property type="term" value="C:mitotic spindle"/>
    <property type="evidence" value="ECO:0007669"/>
    <property type="project" value="TreeGrafter"/>
</dbReference>
<gene>
    <name evidence="6" type="ORF">CGI_10006587</name>
</gene>
<evidence type="ECO:0000256" key="2">
    <source>
        <dbReference type="ARBA" id="ARBA00022737"/>
    </source>
</evidence>
<feature type="compositionally biased region" description="Polar residues" evidence="3">
    <location>
        <begin position="463"/>
        <end position="478"/>
    </location>
</feature>
<dbReference type="GO" id="GO:0000226">
    <property type="term" value="P:microtubule cytoskeleton organization"/>
    <property type="evidence" value="ECO:0007669"/>
    <property type="project" value="TreeGrafter"/>
</dbReference>
<dbReference type="EMBL" id="JH816341">
    <property type="protein sequence ID" value="EKC26231.1"/>
    <property type="molecule type" value="Genomic_DNA"/>
</dbReference>
<dbReference type="SMART" id="SM00320">
    <property type="entry name" value="WD40"/>
    <property type="match status" value="7"/>
</dbReference>
<dbReference type="InterPro" id="IPR015943">
    <property type="entry name" value="WD40/YVTN_repeat-like_dom_sf"/>
</dbReference>
<feature type="compositionally biased region" description="Basic residues" evidence="3">
    <location>
        <begin position="70"/>
        <end position="80"/>
    </location>
</feature>
<dbReference type="InterPro" id="IPR036322">
    <property type="entry name" value="WD40_repeat_dom_sf"/>
</dbReference>
<name>K1QXE9_MAGGI</name>
<evidence type="ECO:0000259" key="4">
    <source>
        <dbReference type="Pfam" id="PF23409"/>
    </source>
</evidence>
<feature type="domain" description="EML-like first beta-propeller" evidence="4">
    <location>
        <begin position="568"/>
        <end position="807"/>
    </location>
</feature>
<dbReference type="GO" id="GO:0008017">
    <property type="term" value="F:microtubule binding"/>
    <property type="evidence" value="ECO:0007669"/>
    <property type="project" value="TreeGrafter"/>
</dbReference>
<feature type="compositionally biased region" description="Basic and acidic residues" evidence="3">
    <location>
        <begin position="402"/>
        <end position="429"/>
    </location>
</feature>
<dbReference type="PANTHER" id="PTHR13720:SF58">
    <property type="entry name" value="HELP DOMAIN-CONTAINING PROTEIN"/>
    <property type="match status" value="1"/>
</dbReference>
<organism evidence="6">
    <name type="scientific">Magallana gigas</name>
    <name type="common">Pacific oyster</name>
    <name type="synonym">Crassostrea gigas</name>
    <dbReference type="NCBI Taxonomy" id="29159"/>
    <lineage>
        <taxon>Eukaryota</taxon>
        <taxon>Metazoa</taxon>
        <taxon>Spiralia</taxon>
        <taxon>Lophotrochozoa</taxon>
        <taxon>Mollusca</taxon>
        <taxon>Bivalvia</taxon>
        <taxon>Autobranchia</taxon>
        <taxon>Pteriomorphia</taxon>
        <taxon>Ostreida</taxon>
        <taxon>Ostreoidea</taxon>
        <taxon>Ostreidae</taxon>
        <taxon>Magallana</taxon>
    </lineage>
</organism>
<feature type="compositionally biased region" description="Basic and acidic residues" evidence="3">
    <location>
        <begin position="369"/>
        <end position="391"/>
    </location>
</feature>
<feature type="compositionally biased region" description="Basic residues" evidence="3">
    <location>
        <begin position="107"/>
        <end position="116"/>
    </location>
</feature>
<dbReference type="HOGENOM" id="CLU_009050_0_0_1"/>
<dbReference type="PANTHER" id="PTHR13720">
    <property type="entry name" value="WD-40 REPEAT PROTEIN"/>
    <property type="match status" value="1"/>
</dbReference>
<accession>K1QXE9</accession>
<dbReference type="Pfam" id="PF23414">
    <property type="entry name" value="Beta-prop_EML_2"/>
    <property type="match status" value="1"/>
</dbReference>
<feature type="compositionally biased region" description="Basic and acidic residues" evidence="3">
    <location>
        <begin position="38"/>
        <end position="53"/>
    </location>
</feature>
<keyword evidence="2" id="KW-0677">Repeat</keyword>
<reference evidence="6" key="1">
    <citation type="journal article" date="2012" name="Nature">
        <title>The oyster genome reveals stress adaptation and complexity of shell formation.</title>
        <authorList>
            <person name="Zhang G."/>
            <person name="Fang X."/>
            <person name="Guo X."/>
            <person name="Li L."/>
            <person name="Luo R."/>
            <person name="Xu F."/>
            <person name="Yang P."/>
            <person name="Zhang L."/>
            <person name="Wang X."/>
            <person name="Qi H."/>
            <person name="Xiong Z."/>
            <person name="Que H."/>
            <person name="Xie Y."/>
            <person name="Holland P.W."/>
            <person name="Paps J."/>
            <person name="Zhu Y."/>
            <person name="Wu F."/>
            <person name="Chen Y."/>
            <person name="Wang J."/>
            <person name="Peng C."/>
            <person name="Meng J."/>
            <person name="Yang L."/>
            <person name="Liu J."/>
            <person name="Wen B."/>
            <person name="Zhang N."/>
            <person name="Huang Z."/>
            <person name="Zhu Q."/>
            <person name="Feng Y."/>
            <person name="Mount A."/>
            <person name="Hedgecock D."/>
            <person name="Xu Z."/>
            <person name="Liu Y."/>
            <person name="Domazet-Loso T."/>
            <person name="Du Y."/>
            <person name="Sun X."/>
            <person name="Zhang S."/>
            <person name="Liu B."/>
            <person name="Cheng P."/>
            <person name="Jiang X."/>
            <person name="Li J."/>
            <person name="Fan D."/>
            <person name="Wang W."/>
            <person name="Fu W."/>
            <person name="Wang T."/>
            <person name="Wang B."/>
            <person name="Zhang J."/>
            <person name="Peng Z."/>
            <person name="Li Y."/>
            <person name="Li N."/>
            <person name="Wang J."/>
            <person name="Chen M."/>
            <person name="He Y."/>
            <person name="Tan F."/>
            <person name="Song X."/>
            <person name="Zheng Q."/>
            <person name="Huang R."/>
            <person name="Yang H."/>
            <person name="Du X."/>
            <person name="Chen L."/>
            <person name="Yang M."/>
            <person name="Gaffney P.M."/>
            <person name="Wang S."/>
            <person name="Luo L."/>
            <person name="She Z."/>
            <person name="Ming Y."/>
            <person name="Huang W."/>
            <person name="Zhang S."/>
            <person name="Huang B."/>
            <person name="Zhang Y."/>
            <person name="Qu T."/>
            <person name="Ni P."/>
            <person name="Miao G."/>
            <person name="Wang J."/>
            <person name="Wang Q."/>
            <person name="Steinberg C.E."/>
            <person name="Wang H."/>
            <person name="Li N."/>
            <person name="Qian L."/>
            <person name="Zhang G."/>
            <person name="Li Y."/>
            <person name="Yang H."/>
            <person name="Liu X."/>
            <person name="Wang J."/>
            <person name="Yin Y."/>
            <person name="Wang J."/>
        </authorList>
    </citation>
    <scope>NUCLEOTIDE SEQUENCE [LARGE SCALE GENOMIC DNA]</scope>
    <source>
        <strain evidence="6">05x7-T-G4-1.051#20</strain>
    </source>
</reference>
<proteinExistence type="predicted"/>
<dbReference type="Gene3D" id="2.130.10.10">
    <property type="entry name" value="YVTN repeat-like/Quinoprotein amine dehydrogenase"/>
    <property type="match status" value="2"/>
</dbReference>
<feature type="domain" description="EML-like second beta-propeller" evidence="5">
    <location>
        <begin position="848"/>
        <end position="1118"/>
    </location>
</feature>
<feature type="compositionally biased region" description="Polar residues" evidence="3">
    <location>
        <begin position="437"/>
        <end position="455"/>
    </location>
</feature>
<evidence type="ECO:0000313" key="6">
    <source>
        <dbReference type="EMBL" id="EKC26231.1"/>
    </source>
</evidence>
<dbReference type="InterPro" id="IPR050630">
    <property type="entry name" value="WD_repeat_EMAP"/>
</dbReference>
<feature type="region of interest" description="Disordered" evidence="3">
    <location>
        <begin position="317"/>
        <end position="486"/>
    </location>
</feature>
<keyword evidence="1" id="KW-0853">WD repeat</keyword>
<feature type="compositionally biased region" description="Polar residues" evidence="3">
    <location>
        <begin position="144"/>
        <end position="156"/>
    </location>
</feature>
<evidence type="ECO:0000256" key="3">
    <source>
        <dbReference type="SAM" id="MobiDB-lite"/>
    </source>
</evidence>
<dbReference type="AlphaFoldDB" id="K1QXE9"/>
<sequence length="1119" mass="124895">MDEYNSIEDYIRDDKFSKISPDAKSYKVQIKRQSSPSNDEKEPEKKQQQEKPKSGQGDIVNGPDMTCKSTKNRQPRKKGRLPSEDSTSSESSVMGIPGRRDPVTSRGRTKNQRGPRGRGVTEGAEKANGNGKKKTKRTPKATNIVTTDSPTLSSPVQPLPDQINPEEKFQKILSENLKEYSRQRMRALHMSLRHFSNVEARITQKELNQAFQDNQMRLSGRVTQYLIDKFEDNRGIDCERLYRFLTDAHLKSGRDSVVALQTRNDLETQSEMAPEEKDADLVQRLEELLIDNQGHFDVDSLRENFQHADIEKSGKISKNEENAQKKCPSLCDIPQKPKPRVPVTPSPIDELSEETKSRLVSKLRKKVSMVKDRNSNIKSVDGSERSKEMNGDIRPNNVNSVEEEKTVTKEEDPDRKRIVASKRKSESDMKALALEANDTSYDINSMDDQMTSSPTYEKHPEHSTQCTKGSGVNTSSSEQKPKTCRSAPLLSECDGKEVLKEPVSKTPINIKNSSSTGNVKEVSTLSRHKTDKTSFSISTKNRTVCFPPPVDVDKCQEILDPPNQRLNLTVHANGNIVVTGQATSKTDPQNQAHIRVWRADTLQTIQVLGAGMYQKMDLLAAVDNSAEKRLTLWNVISGELKGDTIVNTENICELQFNPKYPDVLVISGKEYLSWWKIYPESRMIQPLAQPDYENFLRAKYVICLSHNDRGDLMTGDSNGTVYVWGDGGNKITNFIKHGHDGPVFTVLCLKTHVLTGGRDGFIYSWHFNKNMDMDGELQIPKSEGGVRLLVPHGDSIIIGTTVNSMLSITLSKKNSPLKDVVLDQVPMTQGHFNEVRGLTRIPHTDTMGTVLTAGTDGILCWFNPLGRDPVCKLVLKGIQFLSVDALPSGKHVVLGTREGHLVVLDILGVSSTESFNQKLCKEKITIVKFSPDGASIAAGSSDGCVYICSHVNKEDGSKSWEFKGKFKSLDWSAETVDSAFMIKSCTAAPPEQCVCKLNSRWSNYGTGFSHCVDKQDTTSIKWQSETCAVDVSMCGLWSTKLARDSDIYCVAVNPERSLVAVGDSRGQISLFRYPCFKQGAFCHTYRTHSTVRNLLFSEDGQFLLSVGGRDLTILQWEVT</sequence>
<dbReference type="SUPFAM" id="SSF50978">
    <property type="entry name" value="WD40 repeat-like"/>
    <property type="match status" value="2"/>
</dbReference>
<protein>
    <submittedName>
        <fullName evidence="6">Echinoderm microtubule-associated protein-like 1</fullName>
    </submittedName>
</protein>
<evidence type="ECO:0000256" key="1">
    <source>
        <dbReference type="ARBA" id="ARBA00022574"/>
    </source>
</evidence>
<dbReference type="InterPro" id="IPR001680">
    <property type="entry name" value="WD40_rpt"/>
</dbReference>
<dbReference type="Pfam" id="PF23409">
    <property type="entry name" value="Beta-prop_EML"/>
    <property type="match status" value="1"/>
</dbReference>
<dbReference type="InParanoid" id="K1QXE9"/>
<feature type="region of interest" description="Disordered" evidence="3">
    <location>
        <begin position="18"/>
        <end position="162"/>
    </location>
</feature>
<dbReference type="InterPro" id="IPR055442">
    <property type="entry name" value="Beta-prop_EML-like_2nd"/>
</dbReference>
<evidence type="ECO:0000259" key="5">
    <source>
        <dbReference type="Pfam" id="PF23414"/>
    </source>
</evidence>